<evidence type="ECO:0000313" key="2">
    <source>
        <dbReference type="Proteomes" id="UP001166004"/>
    </source>
</evidence>
<proteinExistence type="predicted"/>
<keyword evidence="2" id="KW-1185">Reference proteome</keyword>
<dbReference type="PANTHER" id="PTHR42923">
    <property type="entry name" value="PROTOPORPHYRINOGEN OXIDASE"/>
    <property type="match status" value="1"/>
</dbReference>
<dbReference type="RefSeq" id="WP_169035478.1">
    <property type="nucleotide sequence ID" value="NZ_LANA01000001.1"/>
</dbReference>
<dbReference type="Gene3D" id="1.10.405.20">
    <property type="match status" value="1"/>
</dbReference>
<dbReference type="Proteomes" id="UP001166004">
    <property type="component" value="Unassembled WGS sequence"/>
</dbReference>
<dbReference type="SUPFAM" id="SSF51905">
    <property type="entry name" value="FAD/NAD(P)-binding domain"/>
    <property type="match status" value="1"/>
</dbReference>
<accession>A0ABX1SYN9</accession>
<protein>
    <submittedName>
        <fullName evidence="1">NAD/FAD-binding protein</fullName>
    </submittedName>
</protein>
<dbReference type="PANTHER" id="PTHR42923:SF17">
    <property type="entry name" value="AMINE OXIDASE DOMAIN-CONTAINING PROTEIN"/>
    <property type="match status" value="1"/>
</dbReference>
<dbReference type="Gene3D" id="3.30.70.1990">
    <property type="match status" value="1"/>
</dbReference>
<name>A0ABX1SYN9_PELUQ</name>
<dbReference type="InterPro" id="IPR036188">
    <property type="entry name" value="FAD/NAD-bd_sf"/>
</dbReference>
<dbReference type="Gene3D" id="3.50.50.60">
    <property type="entry name" value="FAD/NAD(P)-binding domain"/>
    <property type="match status" value="1"/>
</dbReference>
<dbReference type="InterPro" id="IPR050464">
    <property type="entry name" value="Zeta_carotene_desat/Oxidored"/>
</dbReference>
<dbReference type="Pfam" id="PF13450">
    <property type="entry name" value="NAD_binding_8"/>
    <property type="match status" value="1"/>
</dbReference>
<gene>
    <name evidence="1" type="ORF">VP91_00000830</name>
</gene>
<comment type="caution">
    <text evidence="1">The sequence shown here is derived from an EMBL/GenBank/DDBJ whole genome shotgun (WGS) entry which is preliminary data.</text>
</comment>
<evidence type="ECO:0000313" key="1">
    <source>
        <dbReference type="EMBL" id="NMN66953.1"/>
    </source>
</evidence>
<dbReference type="EMBL" id="LANA01000001">
    <property type="protein sequence ID" value="NMN66953.1"/>
    <property type="molecule type" value="Genomic_DNA"/>
</dbReference>
<reference evidence="1 2" key="1">
    <citation type="submission" date="2019-07" db="EMBL/GenBank/DDBJ databases">
        <title>SAR11 Genome Evolution.</title>
        <authorList>
            <person name="Giovannoni S."/>
        </authorList>
    </citation>
    <scope>NUCLEOTIDE SEQUENCE [LARGE SCALE GENOMIC DNA]</scope>
    <source>
        <strain evidence="1 2">HTCC9565</strain>
    </source>
</reference>
<sequence>MKIAVVGAGISGLSAAYYLSKKHKVDLFEKENQFGGHANTLKVAYDHNKEVAVDIGFMVFNKNTYPNLINFFSENKIEIEKSDMSFSVSVKDNDMEYCGKGLGGIFSNKKNLMNLKFIKMFFEIISFYKNCEKIETKEVKSITLGKYLEEIKISDYFINYHIVPMVSAIWSMPPYEATQMPLSFFLNFFKNHGLFKIKDRPQWFTVANRSKTYVDKVISQISGEYFKNYNINKVVRSDFGAKIFYGEENEFFDYDKIVIATHADEALKIIDNPTSDEELILKNFKYRGNIAVIHFDESIMPKNKKAWCSWNSSMSVDNIERTSVTYWLNQLQNLKIDKNIFLTINPFREISADKIYKKVSFTHPYFDTDALLNQKNLQKIQNKKNILFCGSYFGYGFHEDGIKSSIEMLKTLND</sequence>
<organism evidence="1 2">
    <name type="scientific">Pelagibacter ubique</name>
    <dbReference type="NCBI Taxonomy" id="198252"/>
    <lineage>
        <taxon>Bacteria</taxon>
        <taxon>Pseudomonadati</taxon>
        <taxon>Pseudomonadota</taxon>
        <taxon>Alphaproteobacteria</taxon>
        <taxon>Candidatus Pelagibacterales</taxon>
        <taxon>Candidatus Pelagibacteraceae</taxon>
        <taxon>Candidatus Pelagibacter</taxon>
    </lineage>
</organism>